<dbReference type="PANTHER" id="PTHR43400:SF7">
    <property type="entry name" value="FAD-DEPENDENT OXIDOREDUCTASE 2 FAD BINDING DOMAIN-CONTAINING PROTEIN"/>
    <property type="match status" value="1"/>
</dbReference>
<feature type="domain" description="FAD-dependent oxidoreductase 2 FAD-binding" evidence="5">
    <location>
        <begin position="45"/>
        <end position="503"/>
    </location>
</feature>
<dbReference type="Gene3D" id="3.90.700.10">
    <property type="entry name" value="Succinate dehydrogenase/fumarate reductase flavoprotein, catalytic domain"/>
    <property type="match status" value="1"/>
</dbReference>
<reference evidence="6 7" key="1">
    <citation type="journal article" date="2015" name="Genome Announc.">
        <title>Expanding the biotechnology potential of lactobacilli through comparative genomics of 213 strains and associated genera.</title>
        <authorList>
            <person name="Sun Z."/>
            <person name="Harris H.M."/>
            <person name="McCann A."/>
            <person name="Guo C."/>
            <person name="Argimon S."/>
            <person name="Zhang W."/>
            <person name="Yang X."/>
            <person name="Jeffery I.B."/>
            <person name="Cooney J.C."/>
            <person name="Kagawa T.F."/>
            <person name="Liu W."/>
            <person name="Song Y."/>
            <person name="Salvetti E."/>
            <person name="Wrobel A."/>
            <person name="Rasinkangas P."/>
            <person name="Parkhill J."/>
            <person name="Rea M.C."/>
            <person name="O'Sullivan O."/>
            <person name="Ritari J."/>
            <person name="Douillard F.P."/>
            <person name="Paul Ross R."/>
            <person name="Yang R."/>
            <person name="Briner A.E."/>
            <person name="Felis G.E."/>
            <person name="de Vos W.M."/>
            <person name="Barrangou R."/>
            <person name="Klaenhammer T.R."/>
            <person name="Caufield P.W."/>
            <person name="Cui Y."/>
            <person name="Zhang H."/>
            <person name="O'Toole P.W."/>
        </authorList>
    </citation>
    <scope>NUCLEOTIDE SEQUENCE [LARGE SCALE GENOMIC DNA]</scope>
    <source>
        <strain evidence="6 7">DSM 19971</strain>
    </source>
</reference>
<evidence type="ECO:0000313" key="7">
    <source>
        <dbReference type="Proteomes" id="UP000051155"/>
    </source>
</evidence>
<dbReference type="InterPro" id="IPR050315">
    <property type="entry name" value="FAD-oxidoreductase_2"/>
</dbReference>
<evidence type="ECO:0000256" key="2">
    <source>
        <dbReference type="ARBA" id="ARBA00022630"/>
    </source>
</evidence>
<name>A0A0R1PVT2_9LACO</name>
<dbReference type="InterPro" id="IPR036188">
    <property type="entry name" value="FAD/NAD-bd_sf"/>
</dbReference>
<dbReference type="PANTHER" id="PTHR43400">
    <property type="entry name" value="FUMARATE REDUCTASE"/>
    <property type="match status" value="1"/>
</dbReference>
<dbReference type="Gene3D" id="3.50.50.60">
    <property type="entry name" value="FAD/NAD(P)-binding domain"/>
    <property type="match status" value="1"/>
</dbReference>
<dbReference type="AlphaFoldDB" id="A0A0R1PVT2"/>
<dbReference type="InterPro" id="IPR027477">
    <property type="entry name" value="Succ_DH/fumarate_Rdtase_cat_sf"/>
</dbReference>
<dbReference type="EMBL" id="AZEG01000022">
    <property type="protein sequence ID" value="KRL36720.1"/>
    <property type="molecule type" value="Genomic_DNA"/>
</dbReference>
<dbReference type="STRING" id="1423812.FD20_GL001089"/>
<dbReference type="Pfam" id="PF00890">
    <property type="entry name" value="FAD_binding_2"/>
    <property type="match status" value="1"/>
</dbReference>
<dbReference type="InterPro" id="IPR003953">
    <property type="entry name" value="FAD-dep_OxRdtase_2_FAD-bd"/>
</dbReference>
<dbReference type="PATRIC" id="fig|1423812.3.peg.1159"/>
<keyword evidence="4" id="KW-0560">Oxidoreductase</keyword>
<keyword evidence="7" id="KW-1185">Reference proteome</keyword>
<dbReference type="Proteomes" id="UP000051155">
    <property type="component" value="Unassembled WGS sequence"/>
</dbReference>
<evidence type="ECO:0000313" key="6">
    <source>
        <dbReference type="EMBL" id="KRL36720.1"/>
    </source>
</evidence>
<evidence type="ECO:0000256" key="4">
    <source>
        <dbReference type="ARBA" id="ARBA00023002"/>
    </source>
</evidence>
<evidence type="ECO:0000259" key="5">
    <source>
        <dbReference type="Pfam" id="PF00890"/>
    </source>
</evidence>
<keyword evidence="2" id="KW-0285">Flavoprotein</keyword>
<comment type="cofactor">
    <cofactor evidence="1">
        <name>FAD</name>
        <dbReference type="ChEBI" id="CHEBI:57692"/>
    </cofactor>
</comment>
<sequence length="529" mass="58543">MYQLLLFIIGDFLNKLAFKKVFCSLPMFKKSHSGVKTMMEVNYTDIVIVGAGASGIAAALTAIEKGCRVVLLEKGDKFGGAGMFGAQGLFAVNSQQQKAKNINYTVSDAFHELLEYTHYRSNAKITKKILNKSAETIEWLASNGLETELVNNTQEPHQKHAEVYHQYIDKYNGFQRLMDNFVSQGGILLTETSGLSIIKDNTDQISGIRISHKGIPSTINCKAVICADGGFIGNQEMVAKYSAIDPDVLHSMGERKATGDGIKMLEQIGGDTRHIGVFENHAATVTSPINSKWHQNSLFTLTNVPLLWIDKHATRFVNEEIVYDFALWGNATYAASGYYYIIIDQALISHLEKQQLNWTDAFERTFKTLSHEPISHKIGPFPTLRNDLTDAVKNKAAWTAKTLDELAIQLTLDPNKLNAAIKQYNKSVEHKKDTLFYKNSKFLSFKVEQGPFYALKARSTSLGTIGGIETNENMEVLDQKGNIIKRAYATGNNASGMYDTSYPTLEGISCAFAWNSGRIAGAAAVEALN</sequence>
<gene>
    <name evidence="6" type="ORF">FD20_GL001089</name>
</gene>
<evidence type="ECO:0000256" key="1">
    <source>
        <dbReference type="ARBA" id="ARBA00001974"/>
    </source>
</evidence>
<protein>
    <submittedName>
        <fullName evidence="6">Fumarate reductase (Flavoprotein)</fullName>
    </submittedName>
</protein>
<dbReference type="GO" id="GO:0033765">
    <property type="term" value="F:steroid dehydrogenase activity, acting on the CH-CH group of donors"/>
    <property type="evidence" value="ECO:0007669"/>
    <property type="project" value="UniProtKB-ARBA"/>
</dbReference>
<dbReference type="SUPFAM" id="SSF51905">
    <property type="entry name" value="FAD/NAD(P)-binding domain"/>
    <property type="match status" value="1"/>
</dbReference>
<organism evidence="6 7">
    <name type="scientific">Liquorilactobacillus uvarum DSM 19971</name>
    <dbReference type="NCBI Taxonomy" id="1423812"/>
    <lineage>
        <taxon>Bacteria</taxon>
        <taxon>Bacillati</taxon>
        <taxon>Bacillota</taxon>
        <taxon>Bacilli</taxon>
        <taxon>Lactobacillales</taxon>
        <taxon>Lactobacillaceae</taxon>
        <taxon>Liquorilactobacillus</taxon>
    </lineage>
</organism>
<accession>A0A0R1PVT2</accession>
<comment type="caution">
    <text evidence="6">The sequence shown here is derived from an EMBL/GenBank/DDBJ whole genome shotgun (WGS) entry which is preliminary data.</text>
</comment>
<keyword evidence="3" id="KW-0274">FAD</keyword>
<dbReference type="SUPFAM" id="SSF56425">
    <property type="entry name" value="Succinate dehydrogenase/fumarate reductase flavoprotein, catalytic domain"/>
    <property type="match status" value="1"/>
</dbReference>
<proteinExistence type="predicted"/>
<evidence type="ECO:0000256" key="3">
    <source>
        <dbReference type="ARBA" id="ARBA00022827"/>
    </source>
</evidence>